<feature type="non-terminal residue" evidence="1">
    <location>
        <position position="1"/>
    </location>
</feature>
<dbReference type="AlphaFoldDB" id="A0A6V8PYY8"/>
<proteinExistence type="predicted"/>
<accession>A0A6V8PYY8</accession>
<name>A0A6V8PYY8_9ACTN</name>
<protein>
    <submittedName>
        <fullName evidence="1">Uncharacterized protein</fullName>
    </submittedName>
</protein>
<evidence type="ECO:0000313" key="2">
    <source>
        <dbReference type="Proteomes" id="UP000576480"/>
    </source>
</evidence>
<dbReference type="EMBL" id="BLSB01000546">
    <property type="protein sequence ID" value="GFP36286.1"/>
    <property type="molecule type" value="Genomic_DNA"/>
</dbReference>
<sequence>NEFADASNVTVVSTGGTLGPWESGLDKSGLYKSLPILADATVIQDTPDSLGVLVPVDVSAATEYVKLSFFRDH</sequence>
<organism evidence="1 2">
    <name type="scientific">Candidatus Hakubella thermalkaliphila</name>
    <dbReference type="NCBI Taxonomy" id="2754717"/>
    <lineage>
        <taxon>Bacteria</taxon>
        <taxon>Bacillati</taxon>
        <taxon>Actinomycetota</taxon>
        <taxon>Actinomycetota incertae sedis</taxon>
        <taxon>Candidatus Hakubellales</taxon>
        <taxon>Candidatus Hakubellaceae</taxon>
        <taxon>Candidatus Hakubella</taxon>
    </lineage>
</organism>
<dbReference type="Proteomes" id="UP000576480">
    <property type="component" value="Unassembled WGS sequence"/>
</dbReference>
<gene>
    <name evidence="1" type="ORF">HKBW3S43_02075</name>
</gene>
<comment type="caution">
    <text evidence="1">The sequence shown here is derived from an EMBL/GenBank/DDBJ whole genome shotgun (WGS) entry which is preliminary data.</text>
</comment>
<dbReference type="RefSeq" id="WP_219854804.1">
    <property type="nucleotide sequence ID" value="NZ_BLSB01000546.1"/>
</dbReference>
<evidence type="ECO:0000313" key="1">
    <source>
        <dbReference type="EMBL" id="GFP36286.1"/>
    </source>
</evidence>
<reference evidence="1 2" key="1">
    <citation type="journal article" date="2020" name="Front. Microbiol.">
        <title>Single-cell genomics of novel Actinobacteria with the Wood-Ljungdahl pathway discovered in a serpentinizing system.</title>
        <authorList>
            <person name="Merino N."/>
            <person name="Kawai M."/>
            <person name="Boyd E.S."/>
            <person name="Colman D.R."/>
            <person name="McGlynn S.E."/>
            <person name="Nealson K.H."/>
            <person name="Kurokawa K."/>
            <person name="Hongoh Y."/>
        </authorList>
    </citation>
    <scope>NUCLEOTIDE SEQUENCE [LARGE SCALE GENOMIC DNA]</scope>
    <source>
        <strain evidence="1 2">S43</strain>
    </source>
</reference>